<organism evidence="1">
    <name type="scientific">Pectinophora gossypiella</name>
    <name type="common">Cotton pink bollworm</name>
    <name type="synonym">Depressaria gossypiella</name>
    <dbReference type="NCBI Taxonomy" id="13191"/>
    <lineage>
        <taxon>Eukaryota</taxon>
        <taxon>Metazoa</taxon>
        <taxon>Ecdysozoa</taxon>
        <taxon>Arthropoda</taxon>
        <taxon>Hexapoda</taxon>
        <taxon>Insecta</taxon>
        <taxon>Pterygota</taxon>
        <taxon>Neoptera</taxon>
        <taxon>Endopterygota</taxon>
        <taxon>Lepidoptera</taxon>
        <taxon>Glossata</taxon>
        <taxon>Ditrysia</taxon>
        <taxon>Gelechioidea</taxon>
        <taxon>Gelechiidae</taxon>
        <taxon>Apatetrinae</taxon>
        <taxon>Pectinophora</taxon>
    </lineage>
</organism>
<protein>
    <submittedName>
        <fullName evidence="1">Uncharacterized protein</fullName>
    </submittedName>
</protein>
<accession>A0A1E1WUH8</accession>
<name>A0A1E1WUH8_PECGO</name>
<dbReference type="AlphaFoldDB" id="A0A1E1WUH8"/>
<reference evidence="1" key="1">
    <citation type="submission" date="2015-09" db="EMBL/GenBank/DDBJ databases">
        <title>De novo assembly of Pectinophora gossypiella (Pink Bollworm) gut transcriptome.</title>
        <authorList>
            <person name="Tassone E.E."/>
        </authorList>
    </citation>
    <scope>NUCLEOTIDE SEQUENCE</scope>
</reference>
<dbReference type="EMBL" id="GDQN01000430">
    <property type="protein sequence ID" value="JAT90624.1"/>
    <property type="molecule type" value="Transcribed_RNA"/>
</dbReference>
<evidence type="ECO:0000313" key="1">
    <source>
        <dbReference type="EMBL" id="JAT90624.1"/>
    </source>
</evidence>
<feature type="non-terminal residue" evidence="1">
    <location>
        <position position="153"/>
    </location>
</feature>
<proteinExistence type="predicted"/>
<gene>
    <name evidence="1" type="ORF">g.221</name>
</gene>
<sequence>MEKINQNTKQTNNTLKMLGIAYIKALTTILMPCHRDIALRGLKARNVRKDLNTLRFSFSSINKLNTDTKTIVKSNNVQKLVKYLKNPSAIHLRNISMTKIIQNPRFVQYRILFKGLFFSRWMSSKQSVMLEANMRTKTNHSNAGVSTYRRTNV</sequence>